<comment type="caution">
    <text evidence="1">The sequence shown here is derived from an EMBL/GenBank/DDBJ whole genome shotgun (WGS) entry which is preliminary data.</text>
</comment>
<proteinExistence type="predicted"/>
<name>A0ABR3D7U5_NEUIN</name>
<evidence type="ECO:0000313" key="2">
    <source>
        <dbReference type="Proteomes" id="UP001451303"/>
    </source>
</evidence>
<sequence length="91" mass="10089">MYSVDQTKSEDRLFLPTYHKCAEKGGPVLARPFGNYIDSPTDKHDALMQEQQYWVANNSSANPSALAILIPAGPQQRSSFKRHAVVDPANT</sequence>
<dbReference type="EMBL" id="JAVLET010000006">
    <property type="protein sequence ID" value="KAL0468759.1"/>
    <property type="molecule type" value="Genomic_DNA"/>
</dbReference>
<protein>
    <submittedName>
        <fullName evidence="1">Uncharacterized protein</fullName>
    </submittedName>
</protein>
<accession>A0ABR3D7U5</accession>
<reference evidence="1 2" key="1">
    <citation type="submission" date="2023-09" db="EMBL/GenBank/DDBJ databases">
        <title>Multi-omics analysis of a traditional fermented food reveals byproduct-associated fungal strains for waste-to-food upcycling.</title>
        <authorList>
            <consortium name="Lawrence Berkeley National Laboratory"/>
            <person name="Rekdal V.M."/>
            <person name="Villalobos-Escobedo J.M."/>
            <person name="Rodriguez-Valeron N."/>
            <person name="Garcia M.O."/>
            <person name="Vasquez D.P."/>
            <person name="Damayanti I."/>
            <person name="Sorensen P.M."/>
            <person name="Baidoo E.E."/>
            <person name="De Carvalho A.C."/>
            <person name="Riley R."/>
            <person name="Lipzen A."/>
            <person name="He G."/>
            <person name="Yan M."/>
            <person name="Haridas S."/>
            <person name="Daum C."/>
            <person name="Yoshinaga Y."/>
            <person name="Ng V."/>
            <person name="Grigoriev I.V."/>
            <person name="Munk R."/>
            <person name="Nuraida L."/>
            <person name="Wijaya C.H."/>
            <person name="Morales P.-C."/>
            <person name="Keasling J.D."/>
        </authorList>
    </citation>
    <scope>NUCLEOTIDE SEQUENCE [LARGE SCALE GENOMIC DNA]</scope>
    <source>
        <strain evidence="1 2">FGSC 2613</strain>
    </source>
</reference>
<keyword evidence="2" id="KW-1185">Reference proteome</keyword>
<organism evidence="1 2">
    <name type="scientific">Neurospora intermedia</name>
    <dbReference type="NCBI Taxonomy" id="5142"/>
    <lineage>
        <taxon>Eukaryota</taxon>
        <taxon>Fungi</taxon>
        <taxon>Dikarya</taxon>
        <taxon>Ascomycota</taxon>
        <taxon>Pezizomycotina</taxon>
        <taxon>Sordariomycetes</taxon>
        <taxon>Sordariomycetidae</taxon>
        <taxon>Sordariales</taxon>
        <taxon>Sordariaceae</taxon>
        <taxon>Neurospora</taxon>
    </lineage>
</organism>
<dbReference type="Proteomes" id="UP001451303">
    <property type="component" value="Unassembled WGS sequence"/>
</dbReference>
<gene>
    <name evidence="1" type="ORF">QR685DRAFT_573061</name>
</gene>
<evidence type="ECO:0000313" key="1">
    <source>
        <dbReference type="EMBL" id="KAL0468759.1"/>
    </source>
</evidence>